<comment type="caution">
    <text evidence="2">The sequence shown here is derived from an EMBL/GenBank/DDBJ whole genome shotgun (WGS) entry which is preliminary data.</text>
</comment>
<evidence type="ECO:0000313" key="2">
    <source>
        <dbReference type="EMBL" id="TNV76079.1"/>
    </source>
</evidence>
<dbReference type="OrthoDB" id="10001977at2759"/>
<organism evidence="2 3">
    <name type="scientific">Halteria grandinella</name>
    <dbReference type="NCBI Taxonomy" id="5974"/>
    <lineage>
        <taxon>Eukaryota</taxon>
        <taxon>Sar</taxon>
        <taxon>Alveolata</taxon>
        <taxon>Ciliophora</taxon>
        <taxon>Intramacronucleata</taxon>
        <taxon>Spirotrichea</taxon>
        <taxon>Stichotrichia</taxon>
        <taxon>Sporadotrichida</taxon>
        <taxon>Halteriidae</taxon>
        <taxon>Halteria</taxon>
    </lineage>
</organism>
<protein>
    <recommendedName>
        <fullName evidence="1">TLDc domain-containing protein</fullName>
    </recommendedName>
</protein>
<accession>A0A8J8NJZ5</accession>
<feature type="domain" description="TLDc" evidence="1">
    <location>
        <begin position="44"/>
        <end position="203"/>
    </location>
</feature>
<keyword evidence="3" id="KW-1185">Reference proteome</keyword>
<dbReference type="Pfam" id="PF07534">
    <property type="entry name" value="TLD"/>
    <property type="match status" value="1"/>
</dbReference>
<name>A0A8J8NJZ5_HALGN</name>
<reference evidence="2" key="1">
    <citation type="submission" date="2019-06" db="EMBL/GenBank/DDBJ databases">
        <authorList>
            <person name="Zheng W."/>
        </authorList>
    </citation>
    <scope>NUCLEOTIDE SEQUENCE</scope>
    <source>
        <strain evidence="2">QDHG01</strain>
    </source>
</reference>
<proteinExistence type="predicted"/>
<sequence length="205" mass="23725">MFPICEPASTCNSFVCNHREEQVHFEGSKLDITQEEGQWLLDQTKIAQPSTKLLYRGSRDGWMKADFHQRCDGHGNLYMFFKFKATQRRAAGFASRKWSSNQEWTFDANSFILSIDKKIVAKADPDSRLQMHAYWGPDFASYSLGLTILGNYRNSMNVYGEANCEKPGYNMPFEDNEKLVCSLSGGRNYPFYHQLDEIEVWQLIE</sequence>
<dbReference type="Proteomes" id="UP000785679">
    <property type="component" value="Unassembled WGS sequence"/>
</dbReference>
<evidence type="ECO:0000313" key="3">
    <source>
        <dbReference type="Proteomes" id="UP000785679"/>
    </source>
</evidence>
<dbReference type="AlphaFoldDB" id="A0A8J8NJZ5"/>
<gene>
    <name evidence="2" type="ORF">FGO68_gene10286</name>
</gene>
<evidence type="ECO:0000259" key="1">
    <source>
        <dbReference type="Pfam" id="PF07534"/>
    </source>
</evidence>
<dbReference type="InterPro" id="IPR006571">
    <property type="entry name" value="TLDc_dom"/>
</dbReference>
<dbReference type="EMBL" id="RRYP01014230">
    <property type="protein sequence ID" value="TNV76079.1"/>
    <property type="molecule type" value="Genomic_DNA"/>
</dbReference>